<dbReference type="InterPro" id="IPR034756">
    <property type="entry name" value="T2SSM_b"/>
</dbReference>
<dbReference type="Gene3D" id="3.30.70.60">
    <property type="match status" value="1"/>
</dbReference>
<dbReference type="EMBL" id="SRLE01000006">
    <property type="protein sequence ID" value="TGD74102.1"/>
    <property type="molecule type" value="Genomic_DNA"/>
</dbReference>
<protein>
    <recommendedName>
        <fullName evidence="3">General secretion pathway protein GspM</fullName>
    </recommendedName>
</protein>
<dbReference type="NCBIfam" id="NF040576">
    <property type="entry name" value="T2SS_GspM_XpsM"/>
    <property type="match status" value="1"/>
</dbReference>
<keyword evidence="2" id="KW-1185">Reference proteome</keyword>
<gene>
    <name evidence="1" type="ORF">E4634_08180</name>
</gene>
<dbReference type="InterPro" id="IPR014717">
    <property type="entry name" value="Transl_elong_EF1B/ribsomal_bS6"/>
</dbReference>
<accession>A0A4Z0M3B2</accession>
<comment type="caution">
    <text evidence="1">The sequence shown here is derived from an EMBL/GenBank/DDBJ whole genome shotgun (WGS) entry which is preliminary data.</text>
</comment>
<evidence type="ECO:0000313" key="1">
    <source>
        <dbReference type="EMBL" id="TGD74102.1"/>
    </source>
</evidence>
<dbReference type="Proteomes" id="UP000298050">
    <property type="component" value="Unassembled WGS sequence"/>
</dbReference>
<name>A0A4Z0M3B2_9GAMM</name>
<reference evidence="1 2" key="1">
    <citation type="submission" date="2019-04" db="EMBL/GenBank/DDBJ databases">
        <title>Taxonomy of novel Haliea sp. from mangrove soil of West Coast of India.</title>
        <authorList>
            <person name="Verma A."/>
            <person name="Kumar P."/>
            <person name="Krishnamurthi S."/>
        </authorList>
    </citation>
    <scope>NUCLEOTIDE SEQUENCE [LARGE SCALE GENOMIC DNA]</scope>
    <source>
        <strain evidence="1 2">SAOS-164</strain>
    </source>
</reference>
<sequence length="189" mass="20713">MIAWAKIHQRSAIICGLTLLLPFLVYCKLLGAAWGLRAEAAGAIDNLGPRIARMQGVLQVQDQLTTLARDAQQLRGQLVYPATADRNTAAASLQSSLRQLMSEAGLSISDSQVLPVREEEKFDYIGIRLTVSGDMASLDRALVALADFKPLVMVEALTAWPTRQRRQRGDAETQEVTVSLRLLSLRSVL</sequence>
<dbReference type="OrthoDB" id="5732699at2"/>
<organism evidence="1 2">
    <name type="scientific">Mangrovimicrobium sediminis</name>
    <dbReference type="NCBI Taxonomy" id="2562682"/>
    <lineage>
        <taxon>Bacteria</taxon>
        <taxon>Pseudomonadati</taxon>
        <taxon>Pseudomonadota</taxon>
        <taxon>Gammaproteobacteria</taxon>
        <taxon>Cellvibrionales</taxon>
        <taxon>Halieaceae</taxon>
        <taxon>Mangrovimicrobium</taxon>
    </lineage>
</organism>
<dbReference type="RefSeq" id="WP_135442648.1">
    <property type="nucleotide sequence ID" value="NZ_SRLE01000006.1"/>
</dbReference>
<dbReference type="AlphaFoldDB" id="A0A4Z0M3B2"/>
<evidence type="ECO:0000313" key="2">
    <source>
        <dbReference type="Proteomes" id="UP000298050"/>
    </source>
</evidence>
<dbReference type="Pfam" id="PF10741">
    <property type="entry name" value="T2SSM_b"/>
    <property type="match status" value="1"/>
</dbReference>
<evidence type="ECO:0008006" key="3">
    <source>
        <dbReference type="Google" id="ProtNLM"/>
    </source>
</evidence>
<proteinExistence type="predicted"/>